<evidence type="ECO:0000256" key="4">
    <source>
        <dbReference type="PROSITE-ProRule" id="PRU00023"/>
    </source>
</evidence>
<dbReference type="Pfam" id="PF12796">
    <property type="entry name" value="Ank_2"/>
    <property type="match status" value="1"/>
</dbReference>
<dbReference type="EMBL" id="BGZK01000190">
    <property type="protein sequence ID" value="GBP27198.1"/>
    <property type="molecule type" value="Genomic_DNA"/>
</dbReference>
<dbReference type="PROSITE" id="PS50297">
    <property type="entry name" value="ANK_REP_REGION"/>
    <property type="match status" value="2"/>
</dbReference>
<dbReference type="InterPro" id="IPR001611">
    <property type="entry name" value="Leu-rich_rpt"/>
</dbReference>
<dbReference type="PROSITE" id="PS51450">
    <property type="entry name" value="LRR"/>
    <property type="match status" value="1"/>
</dbReference>
<accession>A0A4C1UL64</accession>
<dbReference type="InterPro" id="IPR002110">
    <property type="entry name" value="Ankyrin_rpt"/>
</dbReference>
<protein>
    <submittedName>
        <fullName evidence="6">Uncharacterized protein</fullName>
    </submittedName>
</protein>
<keyword evidence="2" id="KW-0677">Repeat</keyword>
<dbReference type="SUPFAM" id="SSF48403">
    <property type="entry name" value="Ankyrin repeat"/>
    <property type="match status" value="1"/>
</dbReference>
<dbReference type="PROSITE" id="PS50088">
    <property type="entry name" value="ANK_REPEAT"/>
    <property type="match status" value="2"/>
</dbReference>
<proteinExistence type="predicted"/>
<feature type="region of interest" description="Disordered" evidence="5">
    <location>
        <begin position="190"/>
        <end position="233"/>
    </location>
</feature>
<dbReference type="Pfam" id="PF13855">
    <property type="entry name" value="LRR_8"/>
    <property type="match status" value="1"/>
</dbReference>
<comment type="caution">
    <text evidence="6">The sequence shown here is derived from an EMBL/GenBank/DDBJ whole genome shotgun (WGS) entry which is preliminary data.</text>
</comment>
<dbReference type="STRING" id="151549.A0A4C1UL64"/>
<feature type="compositionally biased region" description="Polar residues" evidence="5">
    <location>
        <begin position="213"/>
        <end position="226"/>
    </location>
</feature>
<keyword evidence="3 4" id="KW-0040">ANK repeat</keyword>
<sequence length="586" mass="64238">MDEQVQGSVQETVEKWLPIHAACIGGHSPLVSLLLEYPYPEEALNSYTDPTGQWQYRFAFDVNARDVSGQTPLYVACTLGNFTIVDVLLKHSVVATKIASAENDREARSPSPKKQEVLSPNRSGISLGIHAIVSKLTGQSNTKSESTDIEPKIHPVNVEAGRPGDSCLGAAVRGGHARVAQRLLAAGADVDAPCKPPDKLSQIDHDNRRRRSSSALPGRSSTSPSPCRTAYNEREGTWTPLAVAARAKNAQLLQLLLSHGATDTHCLALRECARNGMETMLATLLATKAYPDPDYKINKNGVAETVFSGRDGDSTLTYNALSPSTPVMVSWRELHCQIAKIRMKWIREAALRINPKLGKAAVALHAVTRIDISNNELRLLPPELFALVSLRYLNAAQNKLERLPLPSDPLEEEEDLAQRTKRRPKRSFKFRPEVYSAPVLEELYLQDNRLEELPAGIFFLPSLVTLDVSNNKLRALPSAIWSAPKLRDLNVALNHLKELPLREQVQADGTVQSPTCSSAEPSPQIGTSSPIGQMSQFIFMNSVSCLCVVVRGACVRGGRCSGVWCGRQAVCGRRQHAYAWRACVRA</sequence>
<dbReference type="AlphaFoldDB" id="A0A4C1UL64"/>
<dbReference type="Gene3D" id="3.80.10.10">
    <property type="entry name" value="Ribonuclease Inhibitor"/>
    <property type="match status" value="2"/>
</dbReference>
<dbReference type="InterPro" id="IPR003591">
    <property type="entry name" value="Leu-rich_rpt_typical-subtyp"/>
</dbReference>
<feature type="region of interest" description="Disordered" evidence="5">
    <location>
        <begin position="100"/>
        <end position="120"/>
    </location>
</feature>
<feature type="repeat" description="ANK" evidence="4">
    <location>
        <begin position="163"/>
        <end position="195"/>
    </location>
</feature>
<evidence type="ECO:0000313" key="6">
    <source>
        <dbReference type="EMBL" id="GBP27198.1"/>
    </source>
</evidence>
<dbReference type="Proteomes" id="UP000299102">
    <property type="component" value="Unassembled WGS sequence"/>
</dbReference>
<dbReference type="PANTHER" id="PTHR24166:SF48">
    <property type="entry name" value="PROTEIN VAPYRIN"/>
    <property type="match status" value="1"/>
</dbReference>
<feature type="compositionally biased region" description="Basic and acidic residues" evidence="5">
    <location>
        <begin position="102"/>
        <end position="116"/>
    </location>
</feature>
<dbReference type="InterPro" id="IPR050889">
    <property type="entry name" value="Dendritic_Spine_Reg/Scaffold"/>
</dbReference>
<evidence type="ECO:0000256" key="5">
    <source>
        <dbReference type="SAM" id="MobiDB-lite"/>
    </source>
</evidence>
<dbReference type="SMART" id="SM00248">
    <property type="entry name" value="ANK"/>
    <property type="match status" value="4"/>
</dbReference>
<feature type="compositionally biased region" description="Basic and acidic residues" evidence="5">
    <location>
        <begin position="196"/>
        <end position="207"/>
    </location>
</feature>
<dbReference type="OrthoDB" id="10252328at2759"/>
<dbReference type="PANTHER" id="PTHR24166">
    <property type="entry name" value="ROLLING PEBBLES, ISOFORM B"/>
    <property type="match status" value="1"/>
</dbReference>
<gene>
    <name evidence="6" type="ORF">EVAR_15971_1</name>
</gene>
<evidence type="ECO:0000256" key="3">
    <source>
        <dbReference type="ARBA" id="ARBA00023043"/>
    </source>
</evidence>
<evidence type="ECO:0000313" key="7">
    <source>
        <dbReference type="Proteomes" id="UP000299102"/>
    </source>
</evidence>
<feature type="repeat" description="ANK" evidence="4">
    <location>
        <begin position="68"/>
        <end position="93"/>
    </location>
</feature>
<dbReference type="Pfam" id="PF00023">
    <property type="entry name" value="Ank"/>
    <property type="match status" value="2"/>
</dbReference>
<evidence type="ECO:0000256" key="1">
    <source>
        <dbReference type="ARBA" id="ARBA00022614"/>
    </source>
</evidence>
<dbReference type="SUPFAM" id="SSF52058">
    <property type="entry name" value="L domain-like"/>
    <property type="match status" value="1"/>
</dbReference>
<feature type="region of interest" description="Disordered" evidence="5">
    <location>
        <begin position="138"/>
        <end position="160"/>
    </location>
</feature>
<reference evidence="6 7" key="1">
    <citation type="journal article" date="2019" name="Commun. Biol.">
        <title>The bagworm genome reveals a unique fibroin gene that provides high tensile strength.</title>
        <authorList>
            <person name="Kono N."/>
            <person name="Nakamura H."/>
            <person name="Ohtoshi R."/>
            <person name="Tomita M."/>
            <person name="Numata K."/>
            <person name="Arakawa K."/>
        </authorList>
    </citation>
    <scope>NUCLEOTIDE SEQUENCE [LARGE SCALE GENOMIC DNA]</scope>
</reference>
<dbReference type="Gene3D" id="1.25.40.20">
    <property type="entry name" value="Ankyrin repeat-containing domain"/>
    <property type="match status" value="2"/>
</dbReference>
<organism evidence="6 7">
    <name type="scientific">Eumeta variegata</name>
    <name type="common">Bagworm moth</name>
    <name type="synonym">Eumeta japonica</name>
    <dbReference type="NCBI Taxonomy" id="151549"/>
    <lineage>
        <taxon>Eukaryota</taxon>
        <taxon>Metazoa</taxon>
        <taxon>Ecdysozoa</taxon>
        <taxon>Arthropoda</taxon>
        <taxon>Hexapoda</taxon>
        <taxon>Insecta</taxon>
        <taxon>Pterygota</taxon>
        <taxon>Neoptera</taxon>
        <taxon>Endopterygota</taxon>
        <taxon>Lepidoptera</taxon>
        <taxon>Glossata</taxon>
        <taxon>Ditrysia</taxon>
        <taxon>Tineoidea</taxon>
        <taxon>Psychidae</taxon>
        <taxon>Oiketicinae</taxon>
        <taxon>Eumeta</taxon>
    </lineage>
</organism>
<name>A0A4C1UL64_EUMVA</name>
<keyword evidence="1" id="KW-0433">Leucine-rich repeat</keyword>
<evidence type="ECO:0000256" key="2">
    <source>
        <dbReference type="ARBA" id="ARBA00022737"/>
    </source>
</evidence>
<dbReference type="SMART" id="SM00369">
    <property type="entry name" value="LRR_TYP"/>
    <property type="match status" value="3"/>
</dbReference>
<keyword evidence="7" id="KW-1185">Reference proteome</keyword>
<dbReference type="InterPro" id="IPR032675">
    <property type="entry name" value="LRR_dom_sf"/>
</dbReference>
<dbReference type="SMART" id="SM00364">
    <property type="entry name" value="LRR_BAC"/>
    <property type="match status" value="5"/>
</dbReference>
<dbReference type="InterPro" id="IPR036770">
    <property type="entry name" value="Ankyrin_rpt-contain_sf"/>
</dbReference>